<gene>
    <name evidence="1" type="ORF">EWV88_16010</name>
</gene>
<comment type="caution">
    <text evidence="1">The sequence shown here is derived from an EMBL/GenBank/DDBJ whole genome shotgun (WGS) entry which is preliminary data.</text>
</comment>
<evidence type="ECO:0000313" key="1">
    <source>
        <dbReference type="EMBL" id="TRV20946.1"/>
    </source>
</evidence>
<protein>
    <submittedName>
        <fullName evidence="1">Uncharacterized protein</fullName>
    </submittedName>
</protein>
<evidence type="ECO:0000313" key="2">
    <source>
        <dbReference type="Proteomes" id="UP000318616"/>
    </source>
</evidence>
<accession>A0A552LL64</accession>
<sequence length="118" mass="13066">MSKVQPTELKGLEYLDMAVDLQKIPTTNCLDLRITFLRQGKKVQSLNVGEAQVLDFRFDQIGVGSQEPLSIYDIEIPGSYTIPPGNLAFVDRSVPRKIALRYGPSGGTQQNIIFVLPS</sequence>
<organism evidence="1 2">
    <name type="scientific">Microcystis wesenbergii Mw_MB_S_20031200_S109D</name>
    <dbReference type="NCBI Taxonomy" id="2486241"/>
    <lineage>
        <taxon>Bacteria</taxon>
        <taxon>Bacillati</taxon>
        <taxon>Cyanobacteriota</taxon>
        <taxon>Cyanophyceae</taxon>
        <taxon>Oscillatoriophycideae</taxon>
        <taxon>Chroococcales</taxon>
        <taxon>Microcystaceae</taxon>
        <taxon>Microcystis</taxon>
    </lineage>
</organism>
<proteinExistence type="predicted"/>
<name>A0A552LL64_9CHRO</name>
<dbReference type="Proteomes" id="UP000318616">
    <property type="component" value="Unassembled WGS sequence"/>
</dbReference>
<dbReference type="AlphaFoldDB" id="A0A552LL64"/>
<dbReference type="EMBL" id="SFAP01000195">
    <property type="protein sequence ID" value="TRV20946.1"/>
    <property type="molecule type" value="Genomic_DNA"/>
</dbReference>
<reference evidence="1 2" key="1">
    <citation type="submission" date="2019-01" db="EMBL/GenBank/DDBJ databases">
        <title>Coherence of Microcystis species and biogeography revealed through population genomics.</title>
        <authorList>
            <person name="Perez-Carrascal O.M."/>
            <person name="Terrat Y."/>
            <person name="Giani A."/>
            <person name="Fortin N."/>
            <person name="Tromas N."/>
            <person name="Shapiro B.J."/>
        </authorList>
    </citation>
    <scope>NUCLEOTIDE SEQUENCE [LARGE SCALE GENOMIC DNA]</scope>
    <source>
        <strain evidence="1">Mw_MB_S_20031200_S109D</strain>
    </source>
</reference>